<dbReference type="Pfam" id="PF10698">
    <property type="entry name" value="DUF2505"/>
    <property type="match status" value="1"/>
</dbReference>
<accession>A0ABU8RM89</accession>
<name>A0ABU8RM89_9ACTN</name>
<comment type="caution">
    <text evidence="1">The sequence shown here is derived from an EMBL/GenBank/DDBJ whole genome shotgun (WGS) entry which is preliminary data.</text>
</comment>
<evidence type="ECO:0000313" key="1">
    <source>
        <dbReference type="EMBL" id="MEJ5946170.1"/>
    </source>
</evidence>
<dbReference type="InterPro" id="IPR019639">
    <property type="entry name" value="DUF2505"/>
</dbReference>
<gene>
    <name evidence="1" type="ORF">WDZ17_12800</name>
</gene>
<dbReference type="RefSeq" id="WP_339575553.1">
    <property type="nucleotide sequence ID" value="NZ_JBBIAA010000017.1"/>
</dbReference>
<proteinExistence type="predicted"/>
<organism evidence="1 2">
    <name type="scientific">Pseudokineococcus basanitobsidens</name>
    <dbReference type="NCBI Taxonomy" id="1926649"/>
    <lineage>
        <taxon>Bacteria</taxon>
        <taxon>Bacillati</taxon>
        <taxon>Actinomycetota</taxon>
        <taxon>Actinomycetes</taxon>
        <taxon>Kineosporiales</taxon>
        <taxon>Kineosporiaceae</taxon>
        <taxon>Pseudokineococcus</taxon>
    </lineage>
</organism>
<dbReference type="EMBL" id="JBBIAA010000017">
    <property type="protein sequence ID" value="MEJ5946170.1"/>
    <property type="molecule type" value="Genomic_DNA"/>
</dbReference>
<evidence type="ECO:0000313" key="2">
    <source>
        <dbReference type="Proteomes" id="UP001387100"/>
    </source>
</evidence>
<keyword evidence="2" id="KW-1185">Reference proteome</keyword>
<reference evidence="1 2" key="1">
    <citation type="journal article" date="2017" name="Int. J. Syst. Evol. Microbiol.">
        <title>Pseudokineococcus basanitobsidens sp. nov., isolated from volcanic rock.</title>
        <authorList>
            <person name="Lee D.W."/>
            <person name="Park M.Y."/>
            <person name="Kim J.J."/>
            <person name="Kim B.S."/>
        </authorList>
    </citation>
    <scope>NUCLEOTIDE SEQUENCE [LARGE SCALE GENOMIC DNA]</scope>
    <source>
        <strain evidence="1 2">DSM 103726</strain>
    </source>
</reference>
<dbReference type="Proteomes" id="UP001387100">
    <property type="component" value="Unassembled WGS sequence"/>
</dbReference>
<sequence>MRLTAEISYPAGAAAVGRMLAETSFVDARDAATHPVSHRSEVEGSADGAFTVRSTRTMPTDDVPSAARRFVGETLELRQTDTWSAPAADGARDGTMTIEVGGAPVVLRAELRLRPDGEGACTETMDGDLRASVPLVGGALERAAEPAVRAAIRSEERVGRAWLADRRP</sequence>
<protein>
    <submittedName>
        <fullName evidence="1">DUF2505 domain-containing protein</fullName>
    </submittedName>
</protein>